<keyword evidence="2" id="KW-1185">Reference proteome</keyword>
<comment type="caution">
    <text evidence="1">The sequence shown here is derived from an EMBL/GenBank/DDBJ whole genome shotgun (WGS) entry which is preliminary data.</text>
</comment>
<accession>A0ACB8I7A2</accession>
<proteinExistence type="predicted"/>
<evidence type="ECO:0000313" key="2">
    <source>
        <dbReference type="Proteomes" id="UP000829398"/>
    </source>
</evidence>
<protein>
    <submittedName>
        <fullName evidence="1">Uncharacterized protein</fullName>
    </submittedName>
</protein>
<evidence type="ECO:0000313" key="1">
    <source>
        <dbReference type="EMBL" id="KAH9682906.1"/>
    </source>
</evidence>
<gene>
    <name evidence="1" type="ORF">KPL71_027507</name>
</gene>
<dbReference type="Proteomes" id="UP000829398">
    <property type="component" value="Chromosome 9"/>
</dbReference>
<reference evidence="2" key="1">
    <citation type="journal article" date="2023" name="Hortic. Res.">
        <title>A chromosome-level phased genome enabling allele-level studies in sweet orange: a case study on citrus Huanglongbing tolerance.</title>
        <authorList>
            <person name="Wu B."/>
            <person name="Yu Q."/>
            <person name="Deng Z."/>
            <person name="Duan Y."/>
            <person name="Luo F."/>
            <person name="Gmitter F. Jr."/>
        </authorList>
    </citation>
    <scope>NUCLEOTIDE SEQUENCE [LARGE SCALE GENOMIC DNA]</scope>
    <source>
        <strain evidence="2">cv. Valencia</strain>
    </source>
</reference>
<name>A0ACB8I7A2_CITSI</name>
<organism evidence="1 2">
    <name type="scientific">Citrus sinensis</name>
    <name type="common">Sweet orange</name>
    <name type="synonym">Citrus aurantium var. sinensis</name>
    <dbReference type="NCBI Taxonomy" id="2711"/>
    <lineage>
        <taxon>Eukaryota</taxon>
        <taxon>Viridiplantae</taxon>
        <taxon>Streptophyta</taxon>
        <taxon>Embryophyta</taxon>
        <taxon>Tracheophyta</taxon>
        <taxon>Spermatophyta</taxon>
        <taxon>Magnoliopsida</taxon>
        <taxon>eudicotyledons</taxon>
        <taxon>Gunneridae</taxon>
        <taxon>Pentapetalae</taxon>
        <taxon>rosids</taxon>
        <taxon>malvids</taxon>
        <taxon>Sapindales</taxon>
        <taxon>Rutaceae</taxon>
        <taxon>Aurantioideae</taxon>
        <taxon>Citrus</taxon>
    </lineage>
</organism>
<sequence>MDQKLMSGVCFNSGDFGIGSTSVPQIDLVLQSNKVLWSILGANSIVQVGNDDNVSCLGFVDGGAPRTSIVIGGYQLENNLLQFDLASSRLAIELAFKSFLNKARAAMDKSDPARDPDDIVDQNNDDGADGNDKDKDKPSDA</sequence>
<dbReference type="EMBL" id="CM039178">
    <property type="protein sequence ID" value="KAH9682906.1"/>
    <property type="molecule type" value="Genomic_DNA"/>
</dbReference>